<dbReference type="Pfam" id="PF08613">
    <property type="entry name" value="Cyclin"/>
    <property type="match status" value="1"/>
</dbReference>
<dbReference type="EMBL" id="JBBPBK010000001">
    <property type="protein sequence ID" value="KAK9291959.1"/>
    <property type="molecule type" value="Genomic_DNA"/>
</dbReference>
<comment type="caution">
    <text evidence="4">The sequence shown here is derived from an EMBL/GenBank/DDBJ whole genome shotgun (WGS) entry which is preliminary data.</text>
</comment>
<evidence type="ECO:0000256" key="3">
    <source>
        <dbReference type="SAM" id="SignalP"/>
    </source>
</evidence>
<gene>
    <name evidence="4" type="ORF">L1049_019911</name>
</gene>
<dbReference type="AlphaFoldDB" id="A0AAP0SAI3"/>
<feature type="signal peptide" evidence="3">
    <location>
        <begin position="1"/>
        <end position="20"/>
    </location>
</feature>
<keyword evidence="3" id="KW-0732">Signal</keyword>
<organism evidence="4 5">
    <name type="scientific">Liquidambar formosana</name>
    <name type="common">Formosan gum</name>
    <dbReference type="NCBI Taxonomy" id="63359"/>
    <lineage>
        <taxon>Eukaryota</taxon>
        <taxon>Viridiplantae</taxon>
        <taxon>Streptophyta</taxon>
        <taxon>Embryophyta</taxon>
        <taxon>Tracheophyta</taxon>
        <taxon>Spermatophyta</taxon>
        <taxon>Magnoliopsida</taxon>
        <taxon>eudicotyledons</taxon>
        <taxon>Gunneridae</taxon>
        <taxon>Pentapetalae</taxon>
        <taxon>Saxifragales</taxon>
        <taxon>Altingiaceae</taxon>
        <taxon>Liquidambar</taxon>
    </lineage>
</organism>
<dbReference type="Gene3D" id="1.10.472.10">
    <property type="entry name" value="Cyclin-like"/>
    <property type="match status" value="1"/>
</dbReference>
<evidence type="ECO:0000256" key="1">
    <source>
        <dbReference type="ARBA" id="ARBA00022618"/>
    </source>
</evidence>
<dbReference type="PANTHER" id="PTHR15615">
    <property type="match status" value="1"/>
</dbReference>
<dbReference type="GO" id="GO:0051301">
    <property type="term" value="P:cell division"/>
    <property type="evidence" value="ECO:0007669"/>
    <property type="project" value="UniProtKB-KW"/>
</dbReference>
<sequence length="81" mass="9353">MRREKDWIFILMAISLLSRGYNNAYYAKVGGVSTAEMNSLELKFLLSLEFRLHVTPEMFSEYCLEKEGGGKQIERLIPVYG</sequence>
<protein>
    <recommendedName>
        <fullName evidence="6">Cyclin</fullName>
    </recommendedName>
</protein>
<feature type="chain" id="PRO_5042975272" description="Cyclin" evidence="3">
    <location>
        <begin position="21"/>
        <end position="81"/>
    </location>
</feature>
<dbReference type="Proteomes" id="UP001415857">
    <property type="component" value="Unassembled WGS sequence"/>
</dbReference>
<dbReference type="GO" id="GO:0019901">
    <property type="term" value="F:protein kinase binding"/>
    <property type="evidence" value="ECO:0007669"/>
    <property type="project" value="InterPro"/>
</dbReference>
<evidence type="ECO:0008006" key="6">
    <source>
        <dbReference type="Google" id="ProtNLM"/>
    </source>
</evidence>
<accession>A0AAP0SAI3</accession>
<dbReference type="InterPro" id="IPR013922">
    <property type="entry name" value="Cyclin_PHO80-like"/>
</dbReference>
<keyword evidence="5" id="KW-1185">Reference proteome</keyword>
<proteinExistence type="predicted"/>
<keyword evidence="1" id="KW-0132">Cell division</keyword>
<keyword evidence="2" id="KW-0131">Cell cycle</keyword>
<reference evidence="4 5" key="1">
    <citation type="journal article" date="2024" name="Plant J.">
        <title>Genome sequences and population genomics reveal climatic adaptation and genomic divergence between two closely related sweetgum species.</title>
        <authorList>
            <person name="Xu W.Q."/>
            <person name="Ren C.Q."/>
            <person name="Zhang X.Y."/>
            <person name="Comes H.P."/>
            <person name="Liu X.H."/>
            <person name="Li Y.G."/>
            <person name="Kettle C.J."/>
            <person name="Jalonen R."/>
            <person name="Gaisberger H."/>
            <person name="Ma Y.Z."/>
            <person name="Qiu Y.X."/>
        </authorList>
    </citation>
    <scope>NUCLEOTIDE SEQUENCE [LARGE SCALE GENOMIC DNA]</scope>
    <source>
        <strain evidence="4">Hangzhou</strain>
    </source>
</reference>
<evidence type="ECO:0000256" key="2">
    <source>
        <dbReference type="ARBA" id="ARBA00023306"/>
    </source>
</evidence>
<evidence type="ECO:0000313" key="5">
    <source>
        <dbReference type="Proteomes" id="UP001415857"/>
    </source>
</evidence>
<name>A0AAP0SAI3_LIQFO</name>
<dbReference type="PANTHER" id="PTHR15615:SF80">
    <property type="entry name" value="CYCLIN"/>
    <property type="match status" value="1"/>
</dbReference>
<evidence type="ECO:0000313" key="4">
    <source>
        <dbReference type="EMBL" id="KAK9291959.1"/>
    </source>
</evidence>